<name>A0A080M1G1_9PROT</name>
<evidence type="ECO:0000313" key="3">
    <source>
        <dbReference type="Proteomes" id="UP000020077"/>
    </source>
</evidence>
<sequence>MSSPVAGSGTAADPDVTDSANPAGAYTSSPYALSTIQALAPLGSVVRKSGIPAASIALKTSESGKPKISGSARYESIVKAKPA</sequence>
<protein>
    <submittedName>
        <fullName evidence="2">Uncharacterized protein</fullName>
    </submittedName>
</protein>
<accession>A0A080M1G1</accession>
<gene>
    <name evidence="2" type="ORF">AW09_003858</name>
</gene>
<dbReference type="AlphaFoldDB" id="A0A080M1G1"/>
<organism evidence="2 3">
    <name type="scientific">Candidatus Accumulibacter phosphatis</name>
    <dbReference type="NCBI Taxonomy" id="327160"/>
    <lineage>
        <taxon>Bacteria</taxon>
        <taxon>Pseudomonadati</taxon>
        <taxon>Pseudomonadota</taxon>
        <taxon>Betaproteobacteria</taxon>
        <taxon>Candidatus Accumulibacter</taxon>
    </lineage>
</organism>
<proteinExistence type="predicted"/>
<evidence type="ECO:0000313" key="2">
    <source>
        <dbReference type="EMBL" id="KFB71024.1"/>
    </source>
</evidence>
<dbReference type="EMBL" id="JDVG02000607">
    <property type="protein sequence ID" value="KFB71024.1"/>
    <property type="molecule type" value="Genomic_DNA"/>
</dbReference>
<feature type="region of interest" description="Disordered" evidence="1">
    <location>
        <begin position="1"/>
        <end position="24"/>
    </location>
</feature>
<feature type="region of interest" description="Disordered" evidence="1">
    <location>
        <begin position="62"/>
        <end position="83"/>
    </location>
</feature>
<dbReference type="Proteomes" id="UP000020077">
    <property type="component" value="Unassembled WGS sequence"/>
</dbReference>
<comment type="caution">
    <text evidence="2">The sequence shown here is derived from an EMBL/GenBank/DDBJ whole genome shotgun (WGS) entry which is preliminary data.</text>
</comment>
<reference evidence="2 3" key="1">
    <citation type="submission" date="2014-02" db="EMBL/GenBank/DDBJ databases">
        <title>Expanding our view of genomic diversity in Candidatus Accumulibacter clades.</title>
        <authorList>
            <person name="Skennerton C.T."/>
            <person name="Barr J.J."/>
            <person name="Slater F.R."/>
            <person name="Bond P.L."/>
            <person name="Tyson G.W."/>
        </authorList>
    </citation>
    <scope>NUCLEOTIDE SEQUENCE [LARGE SCALE GENOMIC DNA]</scope>
    <source>
        <strain evidence="3">BA-91</strain>
    </source>
</reference>
<evidence type="ECO:0000256" key="1">
    <source>
        <dbReference type="SAM" id="MobiDB-lite"/>
    </source>
</evidence>